<protein>
    <submittedName>
        <fullName evidence="2">Uncharacterized protein</fullName>
    </submittedName>
</protein>
<reference evidence="2 3" key="1">
    <citation type="submission" date="2018-05" db="EMBL/GenBank/DDBJ databases">
        <title>Genomic Encyclopedia of Type Strains, Phase IV (KMG-IV): sequencing the most valuable type-strain genomes for metagenomic binning, comparative biology and taxonomic classification.</title>
        <authorList>
            <person name="Goeker M."/>
        </authorList>
    </citation>
    <scope>NUCLEOTIDE SEQUENCE [LARGE SCALE GENOMIC DNA]</scope>
    <source>
        <strain evidence="2 3">DSM 19792</strain>
    </source>
</reference>
<comment type="caution">
    <text evidence="2">The sequence shown here is derived from an EMBL/GenBank/DDBJ whole genome shotgun (WGS) entry which is preliminary data.</text>
</comment>
<feature type="signal peptide" evidence="1">
    <location>
        <begin position="1"/>
        <end position="34"/>
    </location>
</feature>
<evidence type="ECO:0000313" key="3">
    <source>
        <dbReference type="Proteomes" id="UP000247792"/>
    </source>
</evidence>
<dbReference type="Proteomes" id="UP000247792">
    <property type="component" value="Unassembled WGS sequence"/>
</dbReference>
<keyword evidence="1" id="KW-0732">Signal</keyword>
<feature type="chain" id="PRO_5016308152" evidence="1">
    <location>
        <begin position="35"/>
        <end position="702"/>
    </location>
</feature>
<dbReference type="AlphaFoldDB" id="A0A318IV36"/>
<dbReference type="EMBL" id="QJKB01000015">
    <property type="protein sequence ID" value="PXX37807.1"/>
    <property type="molecule type" value="Genomic_DNA"/>
</dbReference>
<dbReference type="RefSeq" id="WP_245937092.1">
    <property type="nucleotide sequence ID" value="NZ_QJKB01000015.1"/>
</dbReference>
<organism evidence="2 3">
    <name type="scientific">Undibacterium pigrum</name>
    <dbReference type="NCBI Taxonomy" id="401470"/>
    <lineage>
        <taxon>Bacteria</taxon>
        <taxon>Pseudomonadati</taxon>
        <taxon>Pseudomonadota</taxon>
        <taxon>Betaproteobacteria</taxon>
        <taxon>Burkholderiales</taxon>
        <taxon>Oxalobacteraceae</taxon>
        <taxon>Undibacterium</taxon>
    </lineage>
</organism>
<evidence type="ECO:0000256" key="1">
    <source>
        <dbReference type="SAM" id="SignalP"/>
    </source>
</evidence>
<keyword evidence="3" id="KW-1185">Reference proteome</keyword>
<name>A0A318IV36_9BURK</name>
<gene>
    <name evidence="2" type="ORF">DFR42_11557</name>
</gene>
<accession>A0A318IV36</accession>
<proteinExistence type="predicted"/>
<sequence>MLIHQTAGLASLARASVVSTVSAFFIFTQATASAANLPLPDIKISSTAQTAQSNVPVSFGQVFAAGDVPAGSILQGQWANGTLAPLQVDAKATHADGSLRHAIITTVLPQLGKDVTQSLQLKLSTTAPATGQVANPVDLINVGFSGNVNITIAGRLYTAAIEQALAGSNVRKWLSGSQVSEWMVAVPLYDSTGLAHPHLHARLAVRYYNGYSKARVDVTLENDWAYQPAPQNFTYDAEVVIGGQTVFSQANLTHFHHTRWRKTFWWGAAPQTHIAHNKAYLIASKAVPNYDQRIVISETALNSMKNLMSGASFQPMGSGLAMPYMPTTGGRPDIGLMPAWNAAYLLSMDKRAKDAALATADLAGSWSAHYRDKNTDKPISLRDYPYMTILGNPGDTYNPATRQREAFPVCGGTCTNVNTADAAHTPAFSYLPYLVTGDYYHLEEMQFWAMWDVFQTNPGYRANIQGLIFQSNVRVQAWDIRNLAETAYITPDNDVLKAEFNRILSNNLDYNNNTYSNNATANIFGAITGPGAIVYGNSIGIAPWMDDFFTSAVGRAAELGYSKAQPILAWKASFPVQRMLAPDYCWIFGGIYSLNLRASATAPLYTTYGQAYEASRPANVAGLTCNSPEMARALGLRVGEMTGYSSTATGYPSNMQPALAYAVDSGYAGGAAAWQKFMQRSVLPDYSAQPEFAIVPRSVTIP</sequence>
<evidence type="ECO:0000313" key="2">
    <source>
        <dbReference type="EMBL" id="PXX37807.1"/>
    </source>
</evidence>